<protein>
    <submittedName>
        <fullName evidence="2">Uncharacterized protein</fullName>
    </submittedName>
</protein>
<dbReference type="RefSeq" id="WP_344132548.1">
    <property type="nucleotide sequence ID" value="NZ_BAAALT010000100.1"/>
</dbReference>
<organism evidence="2 3">
    <name type="scientific">Luedemannella flava</name>
    <dbReference type="NCBI Taxonomy" id="349316"/>
    <lineage>
        <taxon>Bacteria</taxon>
        <taxon>Bacillati</taxon>
        <taxon>Actinomycetota</taxon>
        <taxon>Actinomycetes</taxon>
        <taxon>Micromonosporales</taxon>
        <taxon>Micromonosporaceae</taxon>
        <taxon>Luedemannella</taxon>
    </lineage>
</organism>
<reference evidence="2 3" key="1">
    <citation type="journal article" date="2019" name="Int. J. Syst. Evol. Microbiol.">
        <title>The Global Catalogue of Microorganisms (GCM) 10K type strain sequencing project: providing services to taxonomists for standard genome sequencing and annotation.</title>
        <authorList>
            <consortium name="The Broad Institute Genomics Platform"/>
            <consortium name="The Broad Institute Genome Sequencing Center for Infectious Disease"/>
            <person name="Wu L."/>
            <person name="Ma J."/>
        </authorList>
    </citation>
    <scope>NUCLEOTIDE SEQUENCE [LARGE SCALE GENOMIC DNA]</scope>
    <source>
        <strain evidence="2 3">JCM 13250</strain>
    </source>
</reference>
<evidence type="ECO:0000313" key="2">
    <source>
        <dbReference type="EMBL" id="GAA1809730.1"/>
    </source>
</evidence>
<dbReference type="EMBL" id="BAAALT010000100">
    <property type="protein sequence ID" value="GAA1809730.1"/>
    <property type="molecule type" value="Genomic_DNA"/>
</dbReference>
<keyword evidence="1" id="KW-1133">Transmembrane helix</keyword>
<sequence>MAGELVTAIVSLGGVVLGGGLSYLVQSNTQRMSARVEQRKQDADRAESRRAERLTHLERFIAVAAEAERVAFSRPDTWTADDAWPTSAQEIMNRLWVAERMLQVLYPAGVHTAAREYFVRLNRAVWDGVPTLDDLYAELDELRGAFLAAARSALD</sequence>
<feature type="transmembrane region" description="Helical" evidence="1">
    <location>
        <begin position="6"/>
        <end position="25"/>
    </location>
</feature>
<evidence type="ECO:0000256" key="1">
    <source>
        <dbReference type="SAM" id="Phobius"/>
    </source>
</evidence>
<comment type="caution">
    <text evidence="2">The sequence shown here is derived from an EMBL/GenBank/DDBJ whole genome shotgun (WGS) entry which is preliminary data.</text>
</comment>
<dbReference type="Proteomes" id="UP001500218">
    <property type="component" value="Unassembled WGS sequence"/>
</dbReference>
<gene>
    <name evidence="2" type="ORF">GCM10009682_34230</name>
</gene>
<keyword evidence="1" id="KW-0472">Membrane</keyword>
<keyword evidence="1" id="KW-0812">Transmembrane</keyword>
<name>A0ABN2M4R1_9ACTN</name>
<accession>A0ABN2M4R1</accession>
<keyword evidence="3" id="KW-1185">Reference proteome</keyword>
<proteinExistence type="predicted"/>
<evidence type="ECO:0000313" key="3">
    <source>
        <dbReference type="Proteomes" id="UP001500218"/>
    </source>
</evidence>